<comment type="caution">
    <text evidence="1">The sequence shown here is derived from an EMBL/GenBank/DDBJ whole genome shotgun (WGS) entry which is preliminary data.</text>
</comment>
<evidence type="ECO:0000313" key="2">
    <source>
        <dbReference type="Proteomes" id="UP000799777"/>
    </source>
</evidence>
<dbReference type="PANTHER" id="PTHR33112">
    <property type="entry name" value="DOMAIN PROTEIN, PUTATIVE-RELATED"/>
    <property type="match status" value="1"/>
</dbReference>
<dbReference type="OrthoDB" id="47007at2759"/>
<proteinExistence type="predicted"/>
<accession>A0A9P4H429</accession>
<protein>
    <submittedName>
        <fullName evidence="1">Uncharacterized protein</fullName>
    </submittedName>
</protein>
<reference evidence="1" key="1">
    <citation type="journal article" date="2020" name="Stud. Mycol.">
        <title>101 Dothideomycetes genomes: a test case for predicting lifestyles and emergence of pathogens.</title>
        <authorList>
            <person name="Haridas S."/>
            <person name="Albert R."/>
            <person name="Binder M."/>
            <person name="Bloem J."/>
            <person name="Labutti K."/>
            <person name="Salamov A."/>
            <person name="Andreopoulos B."/>
            <person name="Baker S."/>
            <person name="Barry K."/>
            <person name="Bills G."/>
            <person name="Bluhm B."/>
            <person name="Cannon C."/>
            <person name="Castanera R."/>
            <person name="Culley D."/>
            <person name="Daum C."/>
            <person name="Ezra D."/>
            <person name="Gonzalez J."/>
            <person name="Henrissat B."/>
            <person name="Kuo A."/>
            <person name="Liang C."/>
            <person name="Lipzen A."/>
            <person name="Lutzoni F."/>
            <person name="Magnuson J."/>
            <person name="Mondo S."/>
            <person name="Nolan M."/>
            <person name="Ohm R."/>
            <person name="Pangilinan J."/>
            <person name="Park H.-J."/>
            <person name="Ramirez L."/>
            <person name="Alfaro M."/>
            <person name="Sun H."/>
            <person name="Tritt A."/>
            <person name="Yoshinaga Y."/>
            <person name="Zwiers L.-H."/>
            <person name="Turgeon B."/>
            <person name="Goodwin S."/>
            <person name="Spatafora J."/>
            <person name="Crous P."/>
            <person name="Grigoriev I."/>
        </authorList>
    </citation>
    <scope>NUCLEOTIDE SEQUENCE</scope>
    <source>
        <strain evidence="1">CBS 110217</strain>
    </source>
</reference>
<dbReference type="AlphaFoldDB" id="A0A9P4H429"/>
<dbReference type="Proteomes" id="UP000799777">
    <property type="component" value="Unassembled WGS sequence"/>
</dbReference>
<evidence type="ECO:0000313" key="1">
    <source>
        <dbReference type="EMBL" id="KAF2027853.1"/>
    </source>
</evidence>
<name>A0A9P4H429_9PLEO</name>
<organism evidence="1 2">
    <name type="scientific">Setomelanomma holmii</name>
    <dbReference type="NCBI Taxonomy" id="210430"/>
    <lineage>
        <taxon>Eukaryota</taxon>
        <taxon>Fungi</taxon>
        <taxon>Dikarya</taxon>
        <taxon>Ascomycota</taxon>
        <taxon>Pezizomycotina</taxon>
        <taxon>Dothideomycetes</taxon>
        <taxon>Pleosporomycetidae</taxon>
        <taxon>Pleosporales</taxon>
        <taxon>Pleosporineae</taxon>
        <taxon>Phaeosphaeriaceae</taxon>
        <taxon>Setomelanomma</taxon>
    </lineage>
</organism>
<dbReference type="EMBL" id="ML978221">
    <property type="protein sequence ID" value="KAF2027853.1"/>
    <property type="molecule type" value="Genomic_DNA"/>
</dbReference>
<dbReference type="PANTHER" id="PTHR33112:SF15">
    <property type="entry name" value="HETEROKARYON INCOMPATIBILITY DOMAIN-CONTAINING PROTEIN"/>
    <property type="match status" value="1"/>
</dbReference>
<sequence length="320" mass="36029">MFRRVRQDATLLRRIVTFTHLPATAHTYTYLLKSKLENQLGAASNLPAEAALQRSWARIVGLYNTCDLQRESDKLPGITGLGRELASVSGQTFCAGVWLEDISRCLYWSAAKVSNGFRALEKQPLARAPSWSWAGWHGPVVMGQFVAETDTGRPWVSSGTFTAAKQGNFEQIELYAHYWPGVVVKKPTNGPHAASGWTNDAWWKFDPFRVPLDQHLQEFSRYELVIQTNFAGDDAICGWFVPDDATRIPEKVTCIVLYTESVRNSKTGRAAFGYYILVVQELDEARKHERLGIGVAVSCQDRISQRWYGREKPTTARVLV</sequence>
<gene>
    <name evidence="1" type="ORF">EK21DRAFT_114489</name>
</gene>
<keyword evidence="2" id="KW-1185">Reference proteome</keyword>